<dbReference type="GO" id="GO:0034551">
    <property type="term" value="P:mitochondrial respiratory chain complex III assembly"/>
    <property type="evidence" value="ECO:0007669"/>
    <property type="project" value="InterPro"/>
</dbReference>
<dbReference type="GO" id="GO:0005759">
    <property type="term" value="C:mitochondrial matrix"/>
    <property type="evidence" value="ECO:0007669"/>
    <property type="project" value="UniProtKB-SubCell"/>
</dbReference>
<feature type="domain" description="Complex 1 LYR protein" evidence="9">
    <location>
        <begin position="3"/>
        <end position="34"/>
    </location>
</feature>
<dbReference type="PANTHER" id="PTHR46749">
    <property type="entry name" value="COMPLEX III ASSEMBLY FACTOR LYRM7"/>
    <property type="match status" value="1"/>
</dbReference>
<accession>A0AAE2D7D1</accession>
<dbReference type="InterPro" id="IPR050435">
    <property type="entry name" value="MZM1/LYRM7"/>
</dbReference>
<evidence type="ECO:0000313" key="11">
    <source>
        <dbReference type="Proteomes" id="UP001292079"/>
    </source>
</evidence>
<dbReference type="PANTHER" id="PTHR46749:SF1">
    <property type="entry name" value="COMPLEX III ASSEMBLY FACTOR LYRM7"/>
    <property type="match status" value="1"/>
</dbReference>
<evidence type="ECO:0000256" key="1">
    <source>
        <dbReference type="ARBA" id="ARBA00004305"/>
    </source>
</evidence>
<dbReference type="Proteomes" id="UP001292079">
    <property type="component" value="Unassembled WGS sequence"/>
</dbReference>
<keyword evidence="11" id="KW-1185">Reference proteome</keyword>
<dbReference type="Pfam" id="PF05347">
    <property type="entry name" value="Complex1_LYR"/>
    <property type="match status" value="1"/>
</dbReference>
<evidence type="ECO:0000313" key="10">
    <source>
        <dbReference type="EMBL" id="KAK4473949.1"/>
    </source>
</evidence>
<comment type="similarity">
    <text evidence="2">Belongs to the complex I LYR family.</text>
</comment>
<dbReference type="CDD" id="cd20267">
    <property type="entry name" value="Complex1_LYR_LYRM7"/>
    <property type="match status" value="1"/>
</dbReference>
<reference evidence="10" key="2">
    <citation type="journal article" date="2023" name="Infect Dis Poverty">
        <title>Chromosome-scale genome of the human blood fluke Schistosoma mekongi and its implications for public health.</title>
        <authorList>
            <person name="Zhou M."/>
            <person name="Xu L."/>
            <person name="Xu D."/>
            <person name="Chen W."/>
            <person name="Khan J."/>
            <person name="Hu Y."/>
            <person name="Huang H."/>
            <person name="Wei H."/>
            <person name="Zhang Y."/>
            <person name="Chusongsang P."/>
            <person name="Tanasarnprasert K."/>
            <person name="Hu X."/>
            <person name="Limpanont Y."/>
            <person name="Lv Z."/>
        </authorList>
    </citation>
    <scope>NUCLEOTIDE SEQUENCE</scope>
    <source>
        <strain evidence="10">LV_2022a</strain>
    </source>
</reference>
<reference evidence="10" key="1">
    <citation type="submission" date="2022-04" db="EMBL/GenBank/DDBJ databases">
        <authorList>
            <person name="Xu L."/>
            <person name="Lv Z."/>
        </authorList>
    </citation>
    <scope>NUCLEOTIDE SEQUENCE</scope>
    <source>
        <strain evidence="10">LV_2022a</strain>
    </source>
</reference>
<comment type="caution">
    <text evidence="10">The sequence shown here is derived from an EMBL/GenBank/DDBJ whole genome shotgun (WGS) entry which is preliminary data.</text>
</comment>
<evidence type="ECO:0000256" key="2">
    <source>
        <dbReference type="ARBA" id="ARBA00009508"/>
    </source>
</evidence>
<comment type="subcellular location">
    <subcellularLocation>
        <location evidence="1">Mitochondrion matrix</location>
    </subcellularLocation>
</comment>
<keyword evidence="4" id="KW-0143">Chaperone</keyword>
<evidence type="ECO:0000256" key="4">
    <source>
        <dbReference type="ARBA" id="ARBA00023186"/>
    </source>
</evidence>
<organism evidence="10 11">
    <name type="scientific">Schistosoma mekongi</name>
    <name type="common">Parasitic worm</name>
    <dbReference type="NCBI Taxonomy" id="38744"/>
    <lineage>
        <taxon>Eukaryota</taxon>
        <taxon>Metazoa</taxon>
        <taxon>Spiralia</taxon>
        <taxon>Lophotrochozoa</taxon>
        <taxon>Platyhelminthes</taxon>
        <taxon>Trematoda</taxon>
        <taxon>Digenea</taxon>
        <taxon>Strigeidida</taxon>
        <taxon>Schistosomatoidea</taxon>
        <taxon>Schistosomatidae</taxon>
        <taxon>Schistosoma</taxon>
    </lineage>
</organism>
<keyword evidence="3" id="KW-0496">Mitochondrion</keyword>
<dbReference type="EMBL" id="JALJAT010000002">
    <property type="protein sequence ID" value="KAK4473949.1"/>
    <property type="molecule type" value="Genomic_DNA"/>
</dbReference>
<comment type="function">
    <text evidence="5">Assembly factor required for Rieske Fe-S protein UQCRFS1 incorporation into the cytochrome b-c1 (CIII) complex. Functions as a chaperone, binding to this subunit within the mitochondrial matrix and stabilizing it prior to its translocation and insertion into the late CIII dimeric intermediate within the mitochondrial inner membrane.</text>
</comment>
<evidence type="ECO:0000256" key="3">
    <source>
        <dbReference type="ARBA" id="ARBA00023128"/>
    </source>
</evidence>
<dbReference type="InterPro" id="IPR008011">
    <property type="entry name" value="Complex1_LYR_dom"/>
</dbReference>
<name>A0AAE2D7D1_SCHME</name>
<comment type="subunit">
    <text evidence="6">Interacts with UQCRFS1.</text>
</comment>
<dbReference type="GO" id="GO:0044183">
    <property type="term" value="F:protein folding chaperone"/>
    <property type="evidence" value="ECO:0007669"/>
    <property type="project" value="TreeGrafter"/>
</dbReference>
<proteinExistence type="inferred from homology"/>
<dbReference type="AlphaFoldDB" id="A0AAE2D7D1"/>
<evidence type="ECO:0000256" key="5">
    <source>
        <dbReference type="ARBA" id="ARBA00025430"/>
    </source>
</evidence>
<evidence type="ECO:0000256" key="8">
    <source>
        <dbReference type="ARBA" id="ARBA00031830"/>
    </source>
</evidence>
<dbReference type="InterPro" id="IPR045298">
    <property type="entry name" value="Complex1_LYR_LYRM7"/>
</dbReference>
<sequence length="76" mass="9031">MSEAAREKINSEFKANRNETDREKIDELLKTAEDCEMLIRTTVIQSELVDIEKNLYRMHLREDLAYQENESPVEEK</sequence>
<protein>
    <recommendedName>
        <fullName evidence="7">Complex III assembly factor LYRM7</fullName>
    </recommendedName>
    <alternativeName>
        <fullName evidence="8">LYR motif-containing protein 7</fullName>
    </alternativeName>
</protein>
<gene>
    <name evidence="10" type="ORF">MN116_003271</name>
</gene>
<evidence type="ECO:0000259" key="9">
    <source>
        <dbReference type="Pfam" id="PF05347"/>
    </source>
</evidence>
<evidence type="ECO:0000256" key="7">
    <source>
        <dbReference type="ARBA" id="ARBA00026165"/>
    </source>
</evidence>
<evidence type="ECO:0000256" key="6">
    <source>
        <dbReference type="ARBA" id="ARBA00025809"/>
    </source>
</evidence>